<dbReference type="InterPro" id="IPR023561">
    <property type="entry name" value="Carbonic_anhydrase_a-class"/>
</dbReference>
<organism evidence="4 5">
    <name type="scientific">Phyllotreta striolata</name>
    <name type="common">Striped flea beetle</name>
    <name type="synonym">Crioceris striolata</name>
    <dbReference type="NCBI Taxonomy" id="444603"/>
    <lineage>
        <taxon>Eukaryota</taxon>
        <taxon>Metazoa</taxon>
        <taxon>Ecdysozoa</taxon>
        <taxon>Arthropoda</taxon>
        <taxon>Hexapoda</taxon>
        <taxon>Insecta</taxon>
        <taxon>Pterygota</taxon>
        <taxon>Neoptera</taxon>
        <taxon>Endopterygota</taxon>
        <taxon>Coleoptera</taxon>
        <taxon>Polyphaga</taxon>
        <taxon>Cucujiformia</taxon>
        <taxon>Chrysomeloidea</taxon>
        <taxon>Chrysomelidae</taxon>
        <taxon>Galerucinae</taxon>
        <taxon>Alticini</taxon>
        <taxon>Phyllotreta</taxon>
    </lineage>
</organism>
<reference evidence="4" key="1">
    <citation type="submission" date="2022-01" db="EMBL/GenBank/DDBJ databases">
        <authorList>
            <person name="King R."/>
        </authorList>
    </citation>
    <scope>NUCLEOTIDE SEQUENCE</scope>
</reference>
<protein>
    <recommendedName>
        <fullName evidence="3">Alpha-carbonic anhydrase domain-containing protein</fullName>
    </recommendedName>
</protein>
<dbReference type="Pfam" id="PF00194">
    <property type="entry name" value="Carb_anhydrase"/>
    <property type="match status" value="1"/>
</dbReference>
<dbReference type="CDD" id="cd00326">
    <property type="entry name" value="alpha_CA"/>
    <property type="match status" value="1"/>
</dbReference>
<dbReference type="InterPro" id="IPR001148">
    <property type="entry name" value="CA_dom"/>
</dbReference>
<evidence type="ECO:0000259" key="3">
    <source>
        <dbReference type="PROSITE" id="PS51144"/>
    </source>
</evidence>
<dbReference type="PROSITE" id="PS51144">
    <property type="entry name" value="ALPHA_CA_2"/>
    <property type="match status" value="1"/>
</dbReference>
<dbReference type="InterPro" id="IPR036398">
    <property type="entry name" value="CA_dom_sf"/>
</dbReference>
<dbReference type="PANTHER" id="PTHR18952:SF227">
    <property type="entry name" value="CARBONIC ANHYDRASE 13-RELATED"/>
    <property type="match status" value="1"/>
</dbReference>
<dbReference type="SMART" id="SM01057">
    <property type="entry name" value="Carb_anhydrase"/>
    <property type="match status" value="1"/>
</dbReference>
<dbReference type="PANTHER" id="PTHR18952">
    <property type="entry name" value="CARBONIC ANHYDRASE"/>
    <property type="match status" value="1"/>
</dbReference>
<feature type="transmembrane region" description="Helical" evidence="2">
    <location>
        <begin position="12"/>
        <end position="29"/>
    </location>
</feature>
<evidence type="ECO:0000256" key="2">
    <source>
        <dbReference type="SAM" id="Phobius"/>
    </source>
</evidence>
<dbReference type="OrthoDB" id="429145at2759"/>
<dbReference type="Gene3D" id="3.10.200.10">
    <property type="entry name" value="Alpha carbonic anhydrase"/>
    <property type="match status" value="1"/>
</dbReference>
<dbReference type="GO" id="GO:0004089">
    <property type="term" value="F:carbonate dehydratase activity"/>
    <property type="evidence" value="ECO:0007669"/>
    <property type="project" value="InterPro"/>
</dbReference>
<keyword evidence="2" id="KW-1133">Transmembrane helix</keyword>
<dbReference type="SUPFAM" id="SSF51069">
    <property type="entry name" value="Carbonic anhydrase"/>
    <property type="match status" value="1"/>
</dbReference>
<sequence>MMDILPEDLAAHHYFFVVALIVLVSLYLHDLCTSRRCSCDDNEMVLHVYSYDGIDGPQCWKQFFESARGDRQSPINILYSSTFPAEPVRPLVFSEEFHKTPTEMRLYNNTHNVVVYANWRLGKPPSLSGGPLDEQYRFLNMRFRWGHNDKEGSEHMIASTRYSMELQAAFIKSSVCDEDMTSAARNGSLMMLSYLFMVTPVDNPYLEPVVTGLRYIKHPLSYVCIEPIILSLLMPEFSRDFYAYHGSLTFPPCTEGVLWIVKPEPLMVSSRQINQFRRIRSYCGYIENNARPVEKINDRIIDYYG</sequence>
<evidence type="ECO:0000313" key="5">
    <source>
        <dbReference type="Proteomes" id="UP001153712"/>
    </source>
</evidence>
<dbReference type="GO" id="GO:0008270">
    <property type="term" value="F:zinc ion binding"/>
    <property type="evidence" value="ECO:0007669"/>
    <property type="project" value="InterPro"/>
</dbReference>
<dbReference type="Proteomes" id="UP001153712">
    <property type="component" value="Chromosome 7"/>
</dbReference>
<dbReference type="AlphaFoldDB" id="A0A9N9XSW8"/>
<feature type="domain" description="Alpha-carbonic anhydrase" evidence="3">
    <location>
        <begin position="47"/>
        <end position="305"/>
    </location>
</feature>
<evidence type="ECO:0000256" key="1">
    <source>
        <dbReference type="ARBA" id="ARBA00010718"/>
    </source>
</evidence>
<dbReference type="EMBL" id="OU900100">
    <property type="protein sequence ID" value="CAG9863873.1"/>
    <property type="molecule type" value="Genomic_DNA"/>
</dbReference>
<keyword evidence="5" id="KW-1185">Reference proteome</keyword>
<accession>A0A9N9XSW8</accession>
<name>A0A9N9XSW8_PHYSR</name>
<gene>
    <name evidence="4" type="ORF">PHYEVI_LOCUS10150</name>
</gene>
<evidence type="ECO:0000313" key="4">
    <source>
        <dbReference type="EMBL" id="CAG9863873.1"/>
    </source>
</evidence>
<keyword evidence="2" id="KW-0472">Membrane</keyword>
<keyword evidence="2" id="KW-0812">Transmembrane</keyword>
<comment type="similarity">
    <text evidence="1">Belongs to the alpha-carbonic anhydrase family.</text>
</comment>
<proteinExistence type="inferred from homology"/>
<dbReference type="GO" id="GO:0005737">
    <property type="term" value="C:cytoplasm"/>
    <property type="evidence" value="ECO:0007669"/>
    <property type="project" value="TreeGrafter"/>
</dbReference>